<keyword evidence="3" id="KW-1185">Reference proteome</keyword>
<accession>A0A0N4VXE7</accession>
<sequence length="99" mass="10920">MYNVSNIFLAPISFSLLLIKRLLVLPDGTFIKTTSLAKSARAMRGRVSALALSVVDGSRRLEENCMIGSFDVTALHTNENNNEALHAISEVMDEHETEL</sequence>
<reference evidence="4" key="1">
    <citation type="submission" date="2017-02" db="UniProtKB">
        <authorList>
            <consortium name="WormBaseParasite"/>
        </authorList>
    </citation>
    <scope>IDENTIFICATION</scope>
</reference>
<dbReference type="EMBL" id="UZAF01003217">
    <property type="protein sequence ID" value="VDO12250.1"/>
    <property type="molecule type" value="Genomic_DNA"/>
</dbReference>
<reference evidence="2 3" key="2">
    <citation type="submission" date="2018-11" db="EMBL/GenBank/DDBJ databases">
        <authorList>
            <consortium name="Pathogen Informatics"/>
        </authorList>
    </citation>
    <scope>NUCLEOTIDE SEQUENCE [LARGE SCALE GENOMIC DNA]</scope>
    <source>
        <strain evidence="2 3">MHpl1</strain>
    </source>
</reference>
<organism evidence="4">
    <name type="scientific">Haemonchus placei</name>
    <name type="common">Barber's pole worm</name>
    <dbReference type="NCBI Taxonomy" id="6290"/>
    <lineage>
        <taxon>Eukaryota</taxon>
        <taxon>Metazoa</taxon>
        <taxon>Ecdysozoa</taxon>
        <taxon>Nematoda</taxon>
        <taxon>Chromadorea</taxon>
        <taxon>Rhabditida</taxon>
        <taxon>Rhabditina</taxon>
        <taxon>Rhabditomorpha</taxon>
        <taxon>Strongyloidea</taxon>
        <taxon>Trichostrongylidae</taxon>
        <taxon>Haemonchus</taxon>
    </lineage>
</organism>
<feature type="chain" id="PRO_5043123378" evidence="1">
    <location>
        <begin position="25"/>
        <end position="99"/>
    </location>
</feature>
<protein>
    <submittedName>
        <fullName evidence="4">Secreted protein</fullName>
    </submittedName>
</protein>
<keyword evidence="1" id="KW-0732">Signal</keyword>
<gene>
    <name evidence="2" type="ORF">HPLM_LOCUS1965</name>
</gene>
<dbReference type="AlphaFoldDB" id="A0A0N4VXE7"/>
<evidence type="ECO:0000313" key="4">
    <source>
        <dbReference type="WBParaSite" id="HPLM_0000196701-mRNA-1"/>
    </source>
</evidence>
<dbReference type="Proteomes" id="UP000268014">
    <property type="component" value="Unassembled WGS sequence"/>
</dbReference>
<evidence type="ECO:0000313" key="2">
    <source>
        <dbReference type="EMBL" id="VDO12250.1"/>
    </source>
</evidence>
<name>A0A0N4VXE7_HAEPC</name>
<evidence type="ECO:0000256" key="1">
    <source>
        <dbReference type="SAM" id="SignalP"/>
    </source>
</evidence>
<feature type="signal peptide" evidence="1">
    <location>
        <begin position="1"/>
        <end position="24"/>
    </location>
</feature>
<dbReference type="WBParaSite" id="HPLM_0000196701-mRNA-1">
    <property type="protein sequence ID" value="HPLM_0000196701-mRNA-1"/>
    <property type="gene ID" value="HPLM_0000196701"/>
</dbReference>
<proteinExistence type="predicted"/>
<evidence type="ECO:0000313" key="3">
    <source>
        <dbReference type="Proteomes" id="UP000268014"/>
    </source>
</evidence>